<evidence type="ECO:0000256" key="4">
    <source>
        <dbReference type="ARBA" id="ARBA00022643"/>
    </source>
</evidence>
<sequence length="251" mass="26696">MGLSFPNPLGIAAGFDKQGALGREAGALGFGSIEVGTLGPQEASVCLAGARSPDSAGTILGVSIGMDPQSVPRQACHDYLEGLRSVWNQADYVAINLCSRQAAALLHPSHDELLEELLVALKQEQRALTVLSGRYVPLAVKVKLSLEGLALPPVVTRLAALRFDALTAAIDPGPPATPQRYVEWQAPQRQRQACQWIDRLAVELAGRLPIIAVGGIRSAWHVSERLRAGATLVQLHNALVYEGPRVALGKI</sequence>
<keyword evidence="9" id="KW-1185">Reference proteome</keyword>
<feature type="domain" description="Dihydroorotate dehydrogenase catalytic" evidence="7">
    <location>
        <begin position="191"/>
        <end position="246"/>
    </location>
</feature>
<dbReference type="InterPro" id="IPR005720">
    <property type="entry name" value="Dihydroorotate_DH_cat"/>
</dbReference>
<dbReference type="InterPro" id="IPR001295">
    <property type="entry name" value="Dihydroorotate_DH_CS"/>
</dbReference>
<dbReference type="RefSeq" id="WP_238977326.1">
    <property type="nucleotide sequence ID" value="NZ_JABFUC010000007.1"/>
</dbReference>
<gene>
    <name evidence="8" type="ORF">HOP52_10450</name>
</gene>
<protein>
    <submittedName>
        <fullName evidence="8">Phosphoserine aminotransferase</fullName>
    </submittedName>
</protein>
<evidence type="ECO:0000256" key="1">
    <source>
        <dbReference type="ARBA" id="ARBA00001917"/>
    </source>
</evidence>
<accession>A0ABS9P8R9</accession>
<dbReference type="Proteomes" id="UP000814385">
    <property type="component" value="Unassembled WGS sequence"/>
</dbReference>
<evidence type="ECO:0000256" key="3">
    <source>
        <dbReference type="ARBA" id="ARBA00022630"/>
    </source>
</evidence>
<keyword evidence="4" id="KW-0288">FMN</keyword>
<dbReference type="PANTHER" id="PTHR48109:SF4">
    <property type="entry name" value="DIHYDROOROTATE DEHYDROGENASE (QUINONE), MITOCHONDRIAL"/>
    <property type="match status" value="1"/>
</dbReference>
<name>A0ABS9P8R9_9GAMM</name>
<keyword evidence="8" id="KW-0032">Aminotransferase</keyword>
<dbReference type="PANTHER" id="PTHR48109">
    <property type="entry name" value="DIHYDROOROTATE DEHYDROGENASE (QUINONE), MITOCHONDRIAL-RELATED"/>
    <property type="match status" value="1"/>
</dbReference>
<evidence type="ECO:0000259" key="7">
    <source>
        <dbReference type="Pfam" id="PF01180"/>
    </source>
</evidence>
<dbReference type="GO" id="GO:0008483">
    <property type="term" value="F:transaminase activity"/>
    <property type="evidence" value="ECO:0007669"/>
    <property type="project" value="UniProtKB-KW"/>
</dbReference>
<evidence type="ECO:0000313" key="9">
    <source>
        <dbReference type="Proteomes" id="UP000814385"/>
    </source>
</evidence>
<dbReference type="Pfam" id="PF01180">
    <property type="entry name" value="DHO_dh"/>
    <property type="match status" value="1"/>
</dbReference>
<keyword evidence="6" id="KW-0560">Oxidoreductase</keyword>
<keyword evidence="5" id="KW-0665">Pyrimidine biosynthesis</keyword>
<comment type="cofactor">
    <cofactor evidence="1">
        <name>FMN</name>
        <dbReference type="ChEBI" id="CHEBI:58210"/>
    </cofactor>
</comment>
<dbReference type="Gene3D" id="3.20.20.70">
    <property type="entry name" value="Aldolase class I"/>
    <property type="match status" value="2"/>
</dbReference>
<proteinExistence type="predicted"/>
<evidence type="ECO:0000256" key="5">
    <source>
        <dbReference type="ARBA" id="ARBA00022975"/>
    </source>
</evidence>
<dbReference type="PROSITE" id="PS00912">
    <property type="entry name" value="DHODEHASE_2"/>
    <property type="match status" value="1"/>
</dbReference>
<dbReference type="SUPFAM" id="SSF51395">
    <property type="entry name" value="FMN-linked oxidoreductases"/>
    <property type="match status" value="1"/>
</dbReference>
<evidence type="ECO:0000313" key="8">
    <source>
        <dbReference type="EMBL" id="MCG6658174.1"/>
    </source>
</evidence>
<keyword evidence="8" id="KW-0808">Transferase</keyword>
<dbReference type="InterPro" id="IPR050074">
    <property type="entry name" value="DHO_dehydrogenase"/>
</dbReference>
<dbReference type="InterPro" id="IPR013785">
    <property type="entry name" value="Aldolase_TIM"/>
</dbReference>
<evidence type="ECO:0000256" key="2">
    <source>
        <dbReference type="ARBA" id="ARBA00004725"/>
    </source>
</evidence>
<comment type="pathway">
    <text evidence="2">Pyrimidine metabolism; UMP biosynthesis via de novo pathway.</text>
</comment>
<organism evidence="8 9">
    <name type="scientific">Billgrantia campisalis</name>
    <dbReference type="NCBI Taxonomy" id="74661"/>
    <lineage>
        <taxon>Bacteria</taxon>
        <taxon>Pseudomonadati</taxon>
        <taxon>Pseudomonadota</taxon>
        <taxon>Gammaproteobacteria</taxon>
        <taxon>Oceanospirillales</taxon>
        <taxon>Halomonadaceae</taxon>
        <taxon>Billgrantia</taxon>
    </lineage>
</organism>
<reference evidence="8 9" key="1">
    <citation type="submission" date="2020-05" db="EMBL/GenBank/DDBJ databases">
        <title>Comparative genomic analysis of denitrifying bacteria from Halomonas genus.</title>
        <authorList>
            <person name="Wang L."/>
            <person name="Shao Z."/>
        </authorList>
    </citation>
    <scope>NUCLEOTIDE SEQUENCE [LARGE SCALE GENOMIC DNA]</scope>
    <source>
        <strain evidence="8 9">A4</strain>
    </source>
</reference>
<comment type="caution">
    <text evidence="8">The sequence shown here is derived from an EMBL/GenBank/DDBJ whole genome shotgun (WGS) entry which is preliminary data.</text>
</comment>
<evidence type="ECO:0000256" key="6">
    <source>
        <dbReference type="ARBA" id="ARBA00023002"/>
    </source>
</evidence>
<dbReference type="EMBL" id="JABFUC010000007">
    <property type="protein sequence ID" value="MCG6658174.1"/>
    <property type="molecule type" value="Genomic_DNA"/>
</dbReference>
<keyword evidence="3" id="KW-0285">Flavoprotein</keyword>